<dbReference type="EMBL" id="AGWJ02000022">
    <property type="protein sequence ID" value="EHO79456.1"/>
    <property type="molecule type" value="Genomic_DNA"/>
</dbReference>
<comment type="caution">
    <text evidence="1">The sequence shown here is derived from an EMBL/GenBank/DDBJ whole genome shotgun (WGS) entry which is preliminary data.</text>
</comment>
<evidence type="ECO:0000313" key="1">
    <source>
        <dbReference type="EMBL" id="EHO79456.1"/>
    </source>
</evidence>
<keyword evidence="2" id="KW-1185">Reference proteome</keyword>
<dbReference type="BioCyc" id="FSP457404-HMP:GTSQ-2744-MONOMER"/>
<evidence type="ECO:0000313" key="2">
    <source>
        <dbReference type="Proteomes" id="UP000003233"/>
    </source>
</evidence>
<name>H1PWC5_9FUSO</name>
<dbReference type="PATRIC" id="fig|457404.5.peg.2439"/>
<dbReference type="Proteomes" id="UP000003233">
    <property type="component" value="Unassembled WGS sequence"/>
</dbReference>
<protein>
    <submittedName>
        <fullName evidence="1">Phage major tail tube protein</fullName>
    </submittedName>
</protein>
<gene>
    <name evidence="1" type="ORF">HMPREF0402_02718</name>
</gene>
<organism evidence="1 2">
    <name type="scientific">Fusobacterium ulcerans 12-1B</name>
    <dbReference type="NCBI Taxonomy" id="457404"/>
    <lineage>
        <taxon>Bacteria</taxon>
        <taxon>Fusobacteriati</taxon>
        <taxon>Fusobacteriota</taxon>
        <taxon>Fusobacteriia</taxon>
        <taxon>Fusobacteriales</taxon>
        <taxon>Fusobacteriaceae</taxon>
        <taxon>Fusobacterium</taxon>
    </lineage>
</organism>
<sequence>MAGIGVIPEKTINYKLYIDGSASQAALVDADLPEIKMMSDTISGAGIAGEIESPTLGHTSSLILGLNIRSLMGEDFLALAQKSYTLELKAGMQSTDQVNGVVKTGKLSVVAKGTPTGLTLGKLSVGKPTDSKAEFSLTYLKITYDGKEVLEIDKIAMIHKVNGTDYLADLRDAMGM</sequence>
<dbReference type="Pfam" id="PF04985">
    <property type="entry name" value="Phage_tube"/>
    <property type="match status" value="1"/>
</dbReference>
<dbReference type="RefSeq" id="WP_008698499.1">
    <property type="nucleotide sequence ID" value="NZ_KE161009.1"/>
</dbReference>
<accession>H1PWC5</accession>
<proteinExistence type="predicted"/>
<dbReference type="HOGENOM" id="CLU_130297_0_0_0"/>
<reference evidence="1 2" key="1">
    <citation type="submission" date="2012-07" db="EMBL/GenBank/DDBJ databases">
        <title>The Genome Sequence of Fusobacterium ulcerans 12_1B.</title>
        <authorList>
            <consortium name="The Broad Institute Genome Sequencing Platform"/>
            <person name="Earl A."/>
            <person name="Ward D."/>
            <person name="Feldgarden M."/>
            <person name="Gevers D."/>
            <person name="Strauss J."/>
            <person name="Ambrose C.E."/>
            <person name="Allen-Vercoe E."/>
            <person name="Walker B."/>
            <person name="Young S.K."/>
            <person name="Zeng Q."/>
            <person name="Gargeya S."/>
            <person name="Fitzgerald M."/>
            <person name="Haas B."/>
            <person name="Abouelleil A."/>
            <person name="Alvarado L."/>
            <person name="Arachchi H.M."/>
            <person name="Berlin A.M."/>
            <person name="Chapman S.B."/>
            <person name="Goldberg J."/>
            <person name="Griggs A."/>
            <person name="Gujja S."/>
            <person name="Hansen M."/>
            <person name="Howarth C."/>
            <person name="Imamovic A."/>
            <person name="Larimer J."/>
            <person name="McCowen C."/>
            <person name="Montmayeur A."/>
            <person name="Murphy C."/>
            <person name="Neiman D."/>
            <person name="Pearson M."/>
            <person name="Priest M."/>
            <person name="Roberts A."/>
            <person name="Saif S."/>
            <person name="Shea T."/>
            <person name="Sisk P."/>
            <person name="Sykes S."/>
            <person name="Wortman J."/>
            <person name="Nusbaum C."/>
            <person name="Birren B."/>
        </authorList>
    </citation>
    <scope>NUCLEOTIDE SEQUENCE [LARGE SCALE GENOMIC DNA]</scope>
    <source>
        <strain evidence="1 2">12_1B</strain>
    </source>
</reference>
<dbReference type="InterPro" id="IPR006498">
    <property type="entry name" value="Tail_tube"/>
</dbReference>
<dbReference type="AlphaFoldDB" id="H1PWC5"/>